<dbReference type="Proteomes" id="UP001501563">
    <property type="component" value="Unassembled WGS sequence"/>
</dbReference>
<evidence type="ECO:0000313" key="2">
    <source>
        <dbReference type="Proteomes" id="UP001501563"/>
    </source>
</evidence>
<name>A0ABP7KA32_9ACTN</name>
<evidence type="ECO:0000313" key="1">
    <source>
        <dbReference type="EMBL" id="GAA3869279.1"/>
    </source>
</evidence>
<protein>
    <submittedName>
        <fullName evidence="1">Uncharacterized protein</fullName>
    </submittedName>
</protein>
<reference evidence="2" key="1">
    <citation type="journal article" date="2019" name="Int. J. Syst. Evol. Microbiol.">
        <title>The Global Catalogue of Microorganisms (GCM) 10K type strain sequencing project: providing services to taxonomists for standard genome sequencing and annotation.</title>
        <authorList>
            <consortium name="The Broad Institute Genomics Platform"/>
            <consortium name="The Broad Institute Genome Sequencing Center for Infectious Disease"/>
            <person name="Wu L."/>
            <person name="Ma J."/>
        </authorList>
    </citation>
    <scope>NUCLEOTIDE SEQUENCE [LARGE SCALE GENOMIC DNA]</scope>
    <source>
        <strain evidence="2">JCM 16578</strain>
    </source>
</reference>
<keyword evidence="2" id="KW-1185">Reference proteome</keyword>
<sequence length="54" mass="5652">MRAAAWQGLAVHGLGGYRHPDATVEPMDALVVGYGTPPDHGWAGALEALCRVLP</sequence>
<organism evidence="1 2">
    <name type="scientific">Streptomyces lannensis</name>
    <dbReference type="NCBI Taxonomy" id="766498"/>
    <lineage>
        <taxon>Bacteria</taxon>
        <taxon>Bacillati</taxon>
        <taxon>Actinomycetota</taxon>
        <taxon>Actinomycetes</taxon>
        <taxon>Kitasatosporales</taxon>
        <taxon>Streptomycetaceae</taxon>
        <taxon>Streptomyces</taxon>
    </lineage>
</organism>
<accession>A0ABP7KA32</accession>
<comment type="caution">
    <text evidence="1">The sequence shown here is derived from an EMBL/GenBank/DDBJ whole genome shotgun (WGS) entry which is preliminary data.</text>
</comment>
<gene>
    <name evidence="1" type="ORF">GCM10022207_37750</name>
</gene>
<dbReference type="EMBL" id="BAAAZA010000009">
    <property type="protein sequence ID" value="GAA3869279.1"/>
    <property type="molecule type" value="Genomic_DNA"/>
</dbReference>
<proteinExistence type="predicted"/>